<dbReference type="PANTHER" id="PTHR12110">
    <property type="entry name" value="HYDROXYPYRUVATE ISOMERASE"/>
    <property type="match status" value="1"/>
</dbReference>
<reference evidence="2 3" key="1">
    <citation type="submission" date="2020-08" db="EMBL/GenBank/DDBJ databases">
        <title>Genomic Encyclopedia of Type Strains, Phase IV (KMG-IV): sequencing the most valuable type-strain genomes for metagenomic binning, comparative biology and taxonomic classification.</title>
        <authorList>
            <person name="Goeker M."/>
        </authorList>
    </citation>
    <scope>NUCLEOTIDE SEQUENCE [LARGE SCALE GENOMIC DNA]</scope>
    <source>
        <strain evidence="2 3">DSM 45615</strain>
    </source>
</reference>
<sequence length="246" mass="25458">MPVPAVQLYSVRTEMIARPGPTLQAVSEMGYRAVEPTAGLVGEDPHAFRGLLDAAGLAVCSLHGPLLDERADAVLDAARVLGAGTVVIPAIRADGFAGAEAVAASARLVNEAARRAAGAGLRLAYHNHHWEFAAQEDGRPAYEVFAGLLDPEVLLELDVYWAAVGGADVPGLLARLGDRVSHLHVKDGPATVEAPMTAVGSGTLPIPDILAAAPAGAWRIVELDRCEGDMLAALAASRRYLAGLAA</sequence>
<dbReference type="SUPFAM" id="SSF51658">
    <property type="entry name" value="Xylose isomerase-like"/>
    <property type="match status" value="1"/>
</dbReference>
<comment type="caution">
    <text evidence="2">The sequence shown here is derived from an EMBL/GenBank/DDBJ whole genome shotgun (WGS) entry which is preliminary data.</text>
</comment>
<dbReference type="Proteomes" id="UP000578449">
    <property type="component" value="Unassembled WGS sequence"/>
</dbReference>
<dbReference type="InterPro" id="IPR036237">
    <property type="entry name" value="Xyl_isomerase-like_sf"/>
</dbReference>
<organism evidence="2 3">
    <name type="scientific">Thermocatellispora tengchongensis</name>
    <dbReference type="NCBI Taxonomy" id="1073253"/>
    <lineage>
        <taxon>Bacteria</taxon>
        <taxon>Bacillati</taxon>
        <taxon>Actinomycetota</taxon>
        <taxon>Actinomycetes</taxon>
        <taxon>Streptosporangiales</taxon>
        <taxon>Streptosporangiaceae</taxon>
        <taxon>Thermocatellispora</taxon>
    </lineage>
</organism>
<evidence type="ECO:0000259" key="1">
    <source>
        <dbReference type="Pfam" id="PF01261"/>
    </source>
</evidence>
<dbReference type="Gene3D" id="3.20.20.150">
    <property type="entry name" value="Divalent-metal-dependent TIM barrel enzymes"/>
    <property type="match status" value="1"/>
</dbReference>
<protein>
    <submittedName>
        <fullName evidence="2">Sugar phosphate isomerase/epimerase</fullName>
    </submittedName>
</protein>
<gene>
    <name evidence="2" type="ORF">HNP84_008685</name>
</gene>
<dbReference type="EMBL" id="JACHGN010000026">
    <property type="protein sequence ID" value="MBB5138923.1"/>
    <property type="molecule type" value="Genomic_DNA"/>
</dbReference>
<dbReference type="InterPro" id="IPR013022">
    <property type="entry name" value="Xyl_isomerase-like_TIM-brl"/>
</dbReference>
<accession>A0A840PLR3</accession>
<name>A0A840PLR3_9ACTN</name>
<keyword evidence="2" id="KW-0413">Isomerase</keyword>
<dbReference type="InterPro" id="IPR050312">
    <property type="entry name" value="IolE/XylAMocC-like"/>
</dbReference>
<evidence type="ECO:0000313" key="2">
    <source>
        <dbReference type="EMBL" id="MBB5138923.1"/>
    </source>
</evidence>
<evidence type="ECO:0000313" key="3">
    <source>
        <dbReference type="Proteomes" id="UP000578449"/>
    </source>
</evidence>
<dbReference type="AlphaFoldDB" id="A0A840PLR3"/>
<feature type="domain" description="Xylose isomerase-like TIM barrel" evidence="1">
    <location>
        <begin position="23"/>
        <end position="211"/>
    </location>
</feature>
<dbReference type="GO" id="GO:0016853">
    <property type="term" value="F:isomerase activity"/>
    <property type="evidence" value="ECO:0007669"/>
    <property type="project" value="UniProtKB-KW"/>
</dbReference>
<dbReference type="RefSeq" id="WP_312926944.1">
    <property type="nucleotide sequence ID" value="NZ_BAABIX010000014.1"/>
</dbReference>
<proteinExistence type="predicted"/>
<dbReference type="PANTHER" id="PTHR12110:SF41">
    <property type="entry name" value="INOSOSE DEHYDRATASE"/>
    <property type="match status" value="1"/>
</dbReference>
<dbReference type="Pfam" id="PF01261">
    <property type="entry name" value="AP_endonuc_2"/>
    <property type="match status" value="1"/>
</dbReference>
<keyword evidence="3" id="KW-1185">Reference proteome</keyword>